<keyword evidence="1" id="KW-0479">Metal-binding</keyword>
<dbReference type="PANTHER" id="PTHR21725:SF1">
    <property type="entry name" value="E3 UBIQUITIN-PROTEIN LIGASE UBR4"/>
    <property type="match status" value="1"/>
</dbReference>
<dbReference type="GeneTree" id="ENSGT00600000084471"/>
<keyword evidence="1" id="KW-0862">Zinc</keyword>
<organism evidence="3 4">
    <name type="scientific">Ciona savignyi</name>
    <name type="common">Pacific transparent sea squirt</name>
    <dbReference type="NCBI Taxonomy" id="51511"/>
    <lineage>
        <taxon>Eukaryota</taxon>
        <taxon>Metazoa</taxon>
        <taxon>Chordata</taxon>
        <taxon>Tunicata</taxon>
        <taxon>Ascidiacea</taxon>
        <taxon>Phlebobranchia</taxon>
        <taxon>Cionidae</taxon>
        <taxon>Ciona</taxon>
    </lineage>
</organism>
<accession>H2YSY5</accession>
<dbReference type="GO" id="GO:0008270">
    <property type="term" value="F:zinc ion binding"/>
    <property type="evidence" value="ECO:0007669"/>
    <property type="project" value="UniProtKB-KW"/>
</dbReference>
<reference evidence="3" key="2">
    <citation type="submission" date="2025-08" db="UniProtKB">
        <authorList>
            <consortium name="Ensembl"/>
        </authorList>
    </citation>
    <scope>IDENTIFICATION</scope>
</reference>
<evidence type="ECO:0000313" key="4">
    <source>
        <dbReference type="Proteomes" id="UP000007875"/>
    </source>
</evidence>
<feature type="region of interest" description="UBR4 E3 catalytic module" evidence="1">
    <location>
        <begin position="435"/>
        <end position="902"/>
    </location>
</feature>
<dbReference type="Proteomes" id="UP000007875">
    <property type="component" value="Unassembled WGS sequence"/>
</dbReference>
<dbReference type="InParanoid" id="H2YSY5"/>
<keyword evidence="4" id="KW-1185">Reference proteome</keyword>
<dbReference type="OMA" id="KYDESHT"/>
<proteinExistence type="inferred from homology"/>
<dbReference type="HOGENOM" id="CLU_347472_0_0_1"/>
<protein>
    <recommendedName>
        <fullName evidence="2">E3 ubiquitin ligase UBR4 C-terminal domain-containing protein</fullName>
    </recommendedName>
</protein>
<evidence type="ECO:0000256" key="1">
    <source>
        <dbReference type="PROSITE-ProRule" id="PRU01388"/>
    </source>
</evidence>
<evidence type="ECO:0000313" key="3">
    <source>
        <dbReference type="Ensembl" id="ENSCSAVP00000008445.1"/>
    </source>
</evidence>
<dbReference type="InterPro" id="IPR025704">
    <property type="entry name" value="E3_Ub_ligase_UBR4_C"/>
</dbReference>
<dbReference type="PROSITE" id="PS52043">
    <property type="entry name" value="UBR4_E3"/>
    <property type="match status" value="1"/>
</dbReference>
<sequence>LVDDAQDILLELLEDLTTGTESETRAFMMVCIEAIKKQELSDLKTPQFIFERLANIIYPEENDTSEFFLSLDKDPLQEDFLQGRMVGNPYSSNEPGLGPLMRDVKNKICRDCDLIALLEDDSGMELLINNKIIALDLPVRDVYKKIWLPNHNEADAMHVVYRMRGLLGEATEDMVERLDSDKTDQNEEEVYKLASVLSQCGGIEVMLSRLDSVRSLIHGRQLVDVILKLMSHAVKLKVNRQYLAQPQLKTLNTLLGTLNLGLQAREDGVSMVEQLLHIMESILQEAASDKINSDIMSHDITHDVFTGDKEKLTLLLQQIDSEFVQTHTIIFQGILRIIPSLSFGDPDLMQMLIDHFKPILHFEKYDESHTDDETLYLNCFCQIVVGIQLNANGNQLKDLIVKNGVVQEALSYLNTHIPEHTNFDAEDWKIFTSRPGLPYCLRMLTGLCTNHTLTQELVGETAIPGLHSLEQVSTAEGIGSLSENVLEALQEHPQVAKEIKKVRRETRGEKKKRAMAVRQKQLGALGMHTNDKGQVISKSSILQQITELVEESGLTCIICREGYKFEPKKVLGIYTYTQRCLLEEFENSSRKQQGYSTVSHFNVVHFDCHTAAVRMARGREEWDSALLQNASTKCNGLLPLWGSHVPESAFASCLARHNTYIQEATGHREPNFHSTVHDLKLLLLRFAHERSFSEETGGGGRQSNIHLIPYLIHTGLYVINTTRSQLCEDRLITDFLKQSSDKWVESSYEIEGPLFHTAIFPFVRGAAKWKEDRGDFLQRLLVVAQSRHVSKSHTTKLNDRKAKEYAVYKPYMLFWALVDLIVTVQFSVNGSCHVPDDVSLSLAEYIRHNDTQLLETGEKMLQKFQDEYLVCESLAEFVDVAELHDVTGPDVTAFLENLFNSIP</sequence>
<comment type="similarity">
    <text evidence="1">Belongs to the UBR4 family.</text>
</comment>
<feature type="domain" description="E3 ubiquitin ligase UBR4 C-terminal" evidence="2">
    <location>
        <begin position="85"/>
        <end position="881"/>
    </location>
</feature>
<reference evidence="4" key="1">
    <citation type="submission" date="2003-08" db="EMBL/GenBank/DDBJ databases">
        <authorList>
            <person name="Birren B."/>
            <person name="Nusbaum C."/>
            <person name="Abebe A."/>
            <person name="Abouelleil A."/>
            <person name="Adekoya E."/>
            <person name="Ait-zahra M."/>
            <person name="Allen N."/>
            <person name="Allen T."/>
            <person name="An P."/>
            <person name="Anderson M."/>
            <person name="Anderson S."/>
            <person name="Arachchi H."/>
            <person name="Armbruster J."/>
            <person name="Bachantsang P."/>
            <person name="Baldwin J."/>
            <person name="Barry A."/>
            <person name="Bayul T."/>
            <person name="Blitshsteyn B."/>
            <person name="Bloom T."/>
            <person name="Blye J."/>
            <person name="Boguslavskiy L."/>
            <person name="Borowsky M."/>
            <person name="Boukhgalter B."/>
            <person name="Brunache A."/>
            <person name="Butler J."/>
            <person name="Calixte N."/>
            <person name="Calvo S."/>
            <person name="Camarata J."/>
            <person name="Campo K."/>
            <person name="Chang J."/>
            <person name="Cheshatsang Y."/>
            <person name="Citroen M."/>
            <person name="Collymore A."/>
            <person name="Considine T."/>
            <person name="Cook A."/>
            <person name="Cooke P."/>
            <person name="Corum B."/>
            <person name="Cuomo C."/>
            <person name="David R."/>
            <person name="Dawoe T."/>
            <person name="Degray S."/>
            <person name="Dodge S."/>
            <person name="Dooley K."/>
            <person name="Dorje P."/>
            <person name="Dorjee K."/>
            <person name="Dorris L."/>
            <person name="Duffey N."/>
            <person name="Dupes A."/>
            <person name="Elkins T."/>
            <person name="Engels R."/>
            <person name="Erickson J."/>
            <person name="Farina A."/>
            <person name="Faro S."/>
            <person name="Ferreira P."/>
            <person name="Fischer H."/>
            <person name="Fitzgerald M."/>
            <person name="Foley K."/>
            <person name="Gage D."/>
            <person name="Galagan J."/>
            <person name="Gearin G."/>
            <person name="Gnerre S."/>
            <person name="Gnirke A."/>
            <person name="Goyette A."/>
            <person name="Graham J."/>
            <person name="Grandbois E."/>
            <person name="Gyaltsen K."/>
            <person name="Hafez N."/>
            <person name="Hagopian D."/>
            <person name="Hagos B."/>
            <person name="Hall J."/>
            <person name="Hatcher B."/>
            <person name="Heller A."/>
            <person name="Higgins H."/>
            <person name="Honan T."/>
            <person name="Horn A."/>
            <person name="Houde N."/>
            <person name="Hughes L."/>
            <person name="Hulme W."/>
            <person name="Husby E."/>
            <person name="Iliev I."/>
            <person name="Jaffe D."/>
            <person name="Jones C."/>
            <person name="Kamal M."/>
            <person name="Kamat A."/>
            <person name="Kamvysselis M."/>
            <person name="Karlsson E."/>
            <person name="Kells C."/>
            <person name="Kieu A."/>
            <person name="Kisner P."/>
            <person name="Kodira C."/>
            <person name="Kulbokas E."/>
            <person name="Labutti K."/>
            <person name="Lama D."/>
            <person name="Landers T."/>
            <person name="Leger J."/>
            <person name="Levine S."/>
            <person name="Lewis D."/>
            <person name="Lewis T."/>
            <person name="Lindblad-toh K."/>
            <person name="Liu X."/>
            <person name="Lokyitsang T."/>
            <person name="Lokyitsang Y."/>
            <person name="Lucien O."/>
            <person name="Lui A."/>
            <person name="Ma L.J."/>
            <person name="Mabbitt R."/>
            <person name="Macdonald J."/>
            <person name="Maclean C."/>
            <person name="Major J."/>
            <person name="Manning J."/>
            <person name="Marabella R."/>
            <person name="Maru K."/>
            <person name="Matthews C."/>
            <person name="Mauceli E."/>
            <person name="Mccarthy M."/>
            <person name="Mcdonough S."/>
            <person name="Mcghee T."/>
            <person name="Meldrim J."/>
            <person name="Meneus L."/>
            <person name="Mesirov J."/>
            <person name="Mihalev A."/>
            <person name="Mihova T."/>
            <person name="Mikkelsen T."/>
            <person name="Mlenga V."/>
            <person name="Moru K."/>
            <person name="Mozes J."/>
            <person name="Mulrain L."/>
            <person name="Munson G."/>
            <person name="Naylor J."/>
            <person name="Newes C."/>
            <person name="Nguyen C."/>
            <person name="Nguyen N."/>
            <person name="Nguyen T."/>
            <person name="Nicol R."/>
            <person name="Nielsen C."/>
            <person name="Nizzari M."/>
            <person name="Norbu C."/>
            <person name="Norbu N."/>
            <person name="O'donnell P."/>
            <person name="Okoawo O."/>
            <person name="O'leary S."/>
            <person name="Omotosho B."/>
            <person name="O'neill K."/>
            <person name="Osman S."/>
            <person name="Parker S."/>
            <person name="Perrin D."/>
            <person name="Phunkhang P."/>
            <person name="Piqani B."/>
            <person name="Purcell S."/>
            <person name="Rachupka T."/>
            <person name="Ramasamy U."/>
            <person name="Rameau R."/>
            <person name="Ray V."/>
            <person name="Raymond C."/>
            <person name="Retta R."/>
            <person name="Richardson S."/>
            <person name="Rise C."/>
            <person name="Rodriguez J."/>
            <person name="Rogers J."/>
            <person name="Rogov P."/>
            <person name="Rutman M."/>
            <person name="Schupbach R."/>
            <person name="Seaman C."/>
            <person name="Settipalli S."/>
            <person name="Sharpe T."/>
            <person name="Sheridan J."/>
            <person name="Sherpa N."/>
            <person name="Shi J."/>
            <person name="Smirnov S."/>
            <person name="Smith C."/>
            <person name="Sougnez C."/>
            <person name="Spencer B."/>
            <person name="Stalker J."/>
            <person name="Stange-thomann N."/>
            <person name="Stavropoulos S."/>
            <person name="Stetson K."/>
            <person name="Stone C."/>
            <person name="Stone S."/>
            <person name="Stubbs M."/>
            <person name="Talamas J."/>
            <person name="Tchuinga P."/>
            <person name="Tenzing P."/>
            <person name="Tesfaye S."/>
            <person name="Theodore J."/>
            <person name="Thoulutsang Y."/>
            <person name="Topham K."/>
            <person name="Towey S."/>
            <person name="Tsamla T."/>
            <person name="Tsomo N."/>
            <person name="Vallee D."/>
            <person name="Vassiliev H."/>
            <person name="Venkataraman V."/>
            <person name="Vinson J."/>
            <person name="Vo A."/>
            <person name="Wade C."/>
            <person name="Wang S."/>
            <person name="Wangchuk T."/>
            <person name="Wangdi T."/>
            <person name="Whittaker C."/>
            <person name="Wilkinson J."/>
            <person name="Wu Y."/>
            <person name="Wyman D."/>
            <person name="Yadav S."/>
            <person name="Yang S."/>
            <person name="Yang X."/>
            <person name="Yeager S."/>
            <person name="Yee E."/>
            <person name="Young G."/>
            <person name="Zainoun J."/>
            <person name="Zembeck L."/>
            <person name="Zimmer A."/>
            <person name="Zody M."/>
            <person name="Lander E."/>
        </authorList>
    </citation>
    <scope>NUCLEOTIDE SEQUENCE [LARGE SCALE GENOMIC DNA]</scope>
</reference>
<dbReference type="PANTHER" id="PTHR21725">
    <property type="entry name" value="E3 UBIQUITIN-PROTEIN LIGASE UBR4"/>
    <property type="match status" value="1"/>
</dbReference>
<dbReference type="Pfam" id="PF13764">
    <property type="entry name" value="E3_UbLigase_R4"/>
    <property type="match status" value="1"/>
</dbReference>
<dbReference type="eggNOG" id="KOG1776">
    <property type="taxonomic scope" value="Eukaryota"/>
</dbReference>
<reference evidence="3" key="3">
    <citation type="submission" date="2025-09" db="UniProtKB">
        <authorList>
            <consortium name="Ensembl"/>
        </authorList>
    </citation>
    <scope>IDENTIFICATION</scope>
</reference>
<dbReference type="STRING" id="51511.ENSCSAVP00000008445"/>
<name>H2YSY5_CIOSA</name>
<dbReference type="Ensembl" id="ENSCSAVT00000008554.1">
    <property type="protein sequence ID" value="ENSCSAVP00000008445.1"/>
    <property type="gene ID" value="ENSCSAVG00000005013.1"/>
</dbReference>
<dbReference type="AlphaFoldDB" id="H2YSY5"/>
<evidence type="ECO:0000259" key="2">
    <source>
        <dbReference type="Pfam" id="PF13764"/>
    </source>
</evidence>
<keyword evidence="1" id="KW-0863">Zinc-finger</keyword>
<dbReference type="InterPro" id="IPR045189">
    <property type="entry name" value="UBR4-like"/>
</dbReference>